<evidence type="ECO:0000256" key="7">
    <source>
        <dbReference type="ARBA" id="ARBA00023136"/>
    </source>
</evidence>
<keyword evidence="5" id="KW-0133">Cell shape</keyword>
<evidence type="ECO:0000256" key="5">
    <source>
        <dbReference type="ARBA" id="ARBA00022960"/>
    </source>
</evidence>
<keyword evidence="10" id="KW-1185">Reference proteome</keyword>
<dbReference type="GO" id="GO:0008360">
    <property type="term" value="P:regulation of cell shape"/>
    <property type="evidence" value="ECO:0007669"/>
    <property type="project" value="UniProtKB-KW"/>
</dbReference>
<evidence type="ECO:0000256" key="3">
    <source>
        <dbReference type="ARBA" id="ARBA00022475"/>
    </source>
</evidence>
<protein>
    <submittedName>
        <fullName evidence="9">Rod shape-determining protein MreD</fullName>
    </submittedName>
</protein>
<feature type="transmembrane region" description="Helical" evidence="8">
    <location>
        <begin position="133"/>
        <end position="152"/>
    </location>
</feature>
<dbReference type="Pfam" id="PF04093">
    <property type="entry name" value="MreD"/>
    <property type="match status" value="1"/>
</dbReference>
<keyword evidence="3" id="KW-1003">Cell membrane</keyword>
<gene>
    <name evidence="9" type="ORF">Mal4_10570</name>
</gene>
<evidence type="ECO:0000256" key="8">
    <source>
        <dbReference type="SAM" id="Phobius"/>
    </source>
</evidence>
<evidence type="ECO:0000256" key="2">
    <source>
        <dbReference type="ARBA" id="ARBA00007776"/>
    </source>
</evidence>
<keyword evidence="7 8" id="KW-0472">Membrane</keyword>
<evidence type="ECO:0000256" key="1">
    <source>
        <dbReference type="ARBA" id="ARBA00004651"/>
    </source>
</evidence>
<dbReference type="RefSeq" id="WP_197444100.1">
    <property type="nucleotide sequence ID" value="NZ_CP036275.1"/>
</dbReference>
<evidence type="ECO:0000256" key="6">
    <source>
        <dbReference type="ARBA" id="ARBA00022989"/>
    </source>
</evidence>
<evidence type="ECO:0000256" key="4">
    <source>
        <dbReference type="ARBA" id="ARBA00022692"/>
    </source>
</evidence>
<comment type="similarity">
    <text evidence="2">Belongs to the MreD family.</text>
</comment>
<reference evidence="9 10" key="1">
    <citation type="submission" date="2019-02" db="EMBL/GenBank/DDBJ databases">
        <title>Deep-cultivation of Planctomycetes and their phenomic and genomic characterization uncovers novel biology.</title>
        <authorList>
            <person name="Wiegand S."/>
            <person name="Jogler M."/>
            <person name="Boedeker C."/>
            <person name="Pinto D."/>
            <person name="Vollmers J."/>
            <person name="Rivas-Marin E."/>
            <person name="Kohn T."/>
            <person name="Peeters S.H."/>
            <person name="Heuer A."/>
            <person name="Rast P."/>
            <person name="Oberbeckmann S."/>
            <person name="Bunk B."/>
            <person name="Jeske O."/>
            <person name="Meyerdierks A."/>
            <person name="Storesund J.E."/>
            <person name="Kallscheuer N."/>
            <person name="Luecker S."/>
            <person name="Lage O.M."/>
            <person name="Pohl T."/>
            <person name="Merkel B.J."/>
            <person name="Hornburger P."/>
            <person name="Mueller R.-W."/>
            <person name="Bruemmer F."/>
            <person name="Labrenz M."/>
            <person name="Spormann A.M."/>
            <person name="Op den Camp H."/>
            <person name="Overmann J."/>
            <person name="Amann R."/>
            <person name="Jetten M.S.M."/>
            <person name="Mascher T."/>
            <person name="Medema M.H."/>
            <person name="Devos D.P."/>
            <person name="Kaster A.-K."/>
            <person name="Ovreas L."/>
            <person name="Rohde M."/>
            <person name="Galperin M.Y."/>
            <person name="Jogler C."/>
        </authorList>
    </citation>
    <scope>NUCLEOTIDE SEQUENCE [LARGE SCALE GENOMIC DNA]</scope>
    <source>
        <strain evidence="9 10">Mal4</strain>
    </source>
</reference>
<feature type="transmembrane region" description="Helical" evidence="8">
    <location>
        <begin position="53"/>
        <end position="85"/>
    </location>
</feature>
<dbReference type="AlphaFoldDB" id="A0A517Z2S0"/>
<feature type="transmembrane region" description="Helical" evidence="8">
    <location>
        <begin position="97"/>
        <end position="113"/>
    </location>
</feature>
<dbReference type="Proteomes" id="UP000320496">
    <property type="component" value="Chromosome"/>
</dbReference>
<comment type="subcellular location">
    <subcellularLocation>
        <location evidence="1">Cell membrane</location>
        <topology evidence="1">Multi-pass membrane protein</topology>
    </subcellularLocation>
</comment>
<name>A0A517Z2S0_9PLAN</name>
<sequence length="169" mass="17550">MRQILSLLLVIYAAAAVDIAAAAHLRASNVLVPDLLSACLLLMILPRSSSTSVILGGALGLLIDALGAGPLGVGMIVAAALVPLLRRALRRHSQPPLTKLVVVTMLAVTFLILSRTAARVWVESGKLLEGPDVMLAAGRGAATALLVLAIALPGRAVRLLRPPRKLART</sequence>
<dbReference type="GO" id="GO:0005886">
    <property type="term" value="C:plasma membrane"/>
    <property type="evidence" value="ECO:0007669"/>
    <property type="project" value="UniProtKB-SubCell"/>
</dbReference>
<dbReference type="KEGG" id="mri:Mal4_10570"/>
<accession>A0A517Z2S0</accession>
<proteinExistence type="inferred from homology"/>
<organism evidence="9 10">
    <name type="scientific">Maioricimonas rarisocia</name>
    <dbReference type="NCBI Taxonomy" id="2528026"/>
    <lineage>
        <taxon>Bacteria</taxon>
        <taxon>Pseudomonadati</taxon>
        <taxon>Planctomycetota</taxon>
        <taxon>Planctomycetia</taxon>
        <taxon>Planctomycetales</taxon>
        <taxon>Planctomycetaceae</taxon>
        <taxon>Maioricimonas</taxon>
    </lineage>
</organism>
<dbReference type="InterPro" id="IPR007227">
    <property type="entry name" value="Cell_shape_determining_MreD"/>
</dbReference>
<evidence type="ECO:0000313" key="10">
    <source>
        <dbReference type="Proteomes" id="UP000320496"/>
    </source>
</evidence>
<evidence type="ECO:0000313" key="9">
    <source>
        <dbReference type="EMBL" id="QDU36759.1"/>
    </source>
</evidence>
<keyword evidence="6 8" id="KW-1133">Transmembrane helix</keyword>
<dbReference type="EMBL" id="CP036275">
    <property type="protein sequence ID" value="QDU36759.1"/>
    <property type="molecule type" value="Genomic_DNA"/>
</dbReference>
<keyword evidence="4 8" id="KW-0812">Transmembrane</keyword>